<accession>A0A5J4WP41</accession>
<dbReference type="EMBL" id="SNRW01001354">
    <property type="protein sequence ID" value="KAA6396730.1"/>
    <property type="molecule type" value="Genomic_DNA"/>
</dbReference>
<evidence type="ECO:0000313" key="1">
    <source>
        <dbReference type="EMBL" id="KAA6396730.1"/>
    </source>
</evidence>
<reference evidence="1 2" key="1">
    <citation type="submission" date="2019-03" db="EMBL/GenBank/DDBJ databases">
        <title>Single cell metagenomics reveals metabolic interactions within the superorganism composed of flagellate Streblomastix strix and complex community of Bacteroidetes bacteria on its surface.</title>
        <authorList>
            <person name="Treitli S.C."/>
            <person name="Kolisko M."/>
            <person name="Husnik F."/>
            <person name="Keeling P."/>
            <person name="Hampl V."/>
        </authorList>
    </citation>
    <scope>NUCLEOTIDE SEQUENCE [LARGE SCALE GENOMIC DNA]</scope>
    <source>
        <strain evidence="1">ST1C</strain>
    </source>
</reference>
<evidence type="ECO:0000313" key="2">
    <source>
        <dbReference type="Proteomes" id="UP000324800"/>
    </source>
</evidence>
<dbReference type="AlphaFoldDB" id="A0A5J4WP41"/>
<dbReference type="Proteomes" id="UP000324800">
    <property type="component" value="Unassembled WGS sequence"/>
</dbReference>
<name>A0A5J4WP41_9EUKA</name>
<organism evidence="1 2">
    <name type="scientific">Streblomastix strix</name>
    <dbReference type="NCBI Taxonomy" id="222440"/>
    <lineage>
        <taxon>Eukaryota</taxon>
        <taxon>Metamonada</taxon>
        <taxon>Preaxostyla</taxon>
        <taxon>Oxymonadida</taxon>
        <taxon>Streblomastigidae</taxon>
        <taxon>Streblomastix</taxon>
    </lineage>
</organism>
<gene>
    <name evidence="1" type="ORF">EZS28_007743</name>
</gene>
<proteinExistence type="predicted"/>
<protein>
    <submittedName>
        <fullName evidence="1">Uncharacterized protein</fullName>
    </submittedName>
</protein>
<sequence>MESRYFWRRLAEQNRWRQENQWSTSKPAELQPTESSHVYIDCAKAVSLAESALIAEIHHIILDQPPSRYLIDATSCLQLQECAKDRFVLHILFKDRVGIKHNLTIDQPQLSFHQTTIRPEVMDGTKTTQIKGIGNRTIINQRRITKTYRVESSMTDTDERSRRRAEWSLEQITEK</sequence>
<comment type="caution">
    <text evidence="1">The sequence shown here is derived from an EMBL/GenBank/DDBJ whole genome shotgun (WGS) entry which is preliminary data.</text>
</comment>